<sequence length="406" mass="43687">MSAIARLKRAVVAVIPDPIAERVLPWRRTAFRAAGVSRPADAPVRLLIGPVNSAGQGFAWARAADRIPGVSAMNFMYRGAQDVFAYPADHSVSTAYFVENRRWQRTQRRAVEQRFTHVLVESGRALLGGGATAEVDVAHLTRQGVQVGLLWHGSDIRLPSVHREMEADSPFLDGTYPEQARLEAIAAANGRLMRTSGLPSLVSTPDLLSFAPDAQWLPVVVDARVWADAAPVRALQRSRPVVIHAPSRAGLKGTPLIAEVMRRLDDEKIIEYREVHGVSAAQMPEVYGAADIVLDQFSLGIYGVAACEAMASGRVVVSHVSPEVRERVHAITGRTLPVIEATSADLESVLRGIVADREDALAVADDGPAFVAEVHSGARSAEVLAAFLGVATATSSDHMGDWNDAR</sequence>
<comment type="caution">
    <text evidence="1">The sequence shown here is derived from an EMBL/GenBank/DDBJ whole genome shotgun (WGS) entry which is preliminary data.</text>
</comment>
<keyword evidence="2" id="KW-1185">Reference proteome</keyword>
<gene>
    <name evidence="1" type="ORF">FB560_2331</name>
</gene>
<dbReference type="Proteomes" id="UP000317209">
    <property type="component" value="Unassembled WGS sequence"/>
</dbReference>
<dbReference type="AlphaFoldDB" id="A0A543BPF5"/>
<dbReference type="Gene3D" id="3.40.50.2000">
    <property type="entry name" value="Glycogen Phosphorylase B"/>
    <property type="match status" value="1"/>
</dbReference>
<proteinExistence type="predicted"/>
<reference evidence="1 2" key="1">
    <citation type="submission" date="2019-06" db="EMBL/GenBank/DDBJ databases">
        <title>Sequencing the genomes of 1000 actinobacteria strains.</title>
        <authorList>
            <person name="Klenk H.-P."/>
        </authorList>
    </citation>
    <scope>NUCLEOTIDE SEQUENCE [LARGE SCALE GENOMIC DNA]</scope>
    <source>
        <strain evidence="1 2">DSM 20169</strain>
    </source>
</reference>
<dbReference type="SUPFAM" id="SSF53756">
    <property type="entry name" value="UDP-Glycosyltransferase/glycogen phosphorylase"/>
    <property type="match status" value="1"/>
</dbReference>
<evidence type="ECO:0000313" key="1">
    <source>
        <dbReference type="EMBL" id="TQL86668.1"/>
    </source>
</evidence>
<dbReference type="EMBL" id="VFOX01000001">
    <property type="protein sequence ID" value="TQL86668.1"/>
    <property type="molecule type" value="Genomic_DNA"/>
</dbReference>
<accession>A0A543BPF5</accession>
<protein>
    <recommendedName>
        <fullName evidence="3">Glycosyltransferase involved in cell wall biosynthesis</fullName>
    </recommendedName>
</protein>
<dbReference type="OrthoDB" id="9809622at2"/>
<organism evidence="1 2">
    <name type="scientific">Microbacterium saperdae</name>
    <dbReference type="NCBI Taxonomy" id="69368"/>
    <lineage>
        <taxon>Bacteria</taxon>
        <taxon>Bacillati</taxon>
        <taxon>Actinomycetota</taxon>
        <taxon>Actinomycetes</taxon>
        <taxon>Micrococcales</taxon>
        <taxon>Microbacteriaceae</taxon>
        <taxon>Microbacterium</taxon>
    </lineage>
</organism>
<dbReference type="RefSeq" id="WP_141872503.1">
    <property type="nucleotide sequence ID" value="NZ_VFOX01000001.1"/>
</dbReference>
<evidence type="ECO:0000313" key="2">
    <source>
        <dbReference type="Proteomes" id="UP000317209"/>
    </source>
</evidence>
<name>A0A543BPF5_9MICO</name>
<evidence type="ECO:0008006" key="3">
    <source>
        <dbReference type="Google" id="ProtNLM"/>
    </source>
</evidence>